<comment type="caution">
    <text evidence="2">The sequence shown here is derived from an EMBL/GenBank/DDBJ whole genome shotgun (WGS) entry which is preliminary data.</text>
</comment>
<dbReference type="Gene3D" id="2.60.40.200">
    <property type="entry name" value="Superoxide dismutase, copper/zinc binding domain"/>
    <property type="match status" value="1"/>
</dbReference>
<dbReference type="AlphaFoldDB" id="A0A1R2CXR6"/>
<dbReference type="Pfam" id="PF00080">
    <property type="entry name" value="Sod_Cu"/>
    <property type="match status" value="1"/>
</dbReference>
<dbReference type="InterPro" id="IPR036423">
    <property type="entry name" value="SOD-like_Cu/Zn_dom_sf"/>
</dbReference>
<evidence type="ECO:0000259" key="1">
    <source>
        <dbReference type="Pfam" id="PF00080"/>
    </source>
</evidence>
<dbReference type="CDD" id="cd00305">
    <property type="entry name" value="Cu-Zn_Superoxide_Dismutase"/>
    <property type="match status" value="1"/>
</dbReference>
<protein>
    <recommendedName>
        <fullName evidence="1">Superoxide dismutase copper/zinc binding domain-containing protein</fullName>
    </recommendedName>
</protein>
<proteinExistence type="predicted"/>
<feature type="domain" description="Superoxide dismutase copper/zinc binding" evidence="1">
    <location>
        <begin position="41"/>
        <end position="172"/>
    </location>
</feature>
<dbReference type="InterPro" id="IPR001424">
    <property type="entry name" value="SOD_Cu_Zn_dom"/>
</dbReference>
<name>A0A1R2CXR6_9CILI</name>
<dbReference type="InterPro" id="IPR024134">
    <property type="entry name" value="SOD_Cu/Zn_/chaperone"/>
</dbReference>
<dbReference type="PRINTS" id="PR00068">
    <property type="entry name" value="CUZNDISMTASE"/>
</dbReference>
<accession>A0A1R2CXR6</accession>
<dbReference type="PROSITE" id="PS51257">
    <property type="entry name" value="PROKAR_LIPOPROTEIN"/>
    <property type="match status" value="1"/>
</dbReference>
<dbReference type="GO" id="GO:0005507">
    <property type="term" value="F:copper ion binding"/>
    <property type="evidence" value="ECO:0007669"/>
    <property type="project" value="InterPro"/>
</dbReference>
<organism evidence="2 3">
    <name type="scientific">Stentor coeruleus</name>
    <dbReference type="NCBI Taxonomy" id="5963"/>
    <lineage>
        <taxon>Eukaryota</taxon>
        <taxon>Sar</taxon>
        <taxon>Alveolata</taxon>
        <taxon>Ciliophora</taxon>
        <taxon>Postciliodesmatophora</taxon>
        <taxon>Heterotrichea</taxon>
        <taxon>Heterotrichida</taxon>
        <taxon>Stentoridae</taxon>
        <taxon>Stentor</taxon>
    </lineage>
</organism>
<dbReference type="PANTHER" id="PTHR10003">
    <property type="entry name" value="SUPEROXIDE DISMUTASE CU-ZN -RELATED"/>
    <property type="match status" value="1"/>
</dbReference>
<gene>
    <name evidence="2" type="ORF">SteCoe_3192</name>
</gene>
<dbReference type="SUPFAM" id="SSF49329">
    <property type="entry name" value="Cu,Zn superoxide dismutase-like"/>
    <property type="match status" value="1"/>
</dbReference>
<sequence>MSLLGRVAAGFLSAISCSLQTSNERANTEVRAIAEVRGKEISGTFHFVQAKYTSNTEITGEVKGLYPDKKHGVSIRDGTLEKPDNVYNPFGRKHGGPWNFERKVGDLGNIQADKEGVGKYQVSEPYVKLSGPFSVISKVLAVHQNPDDLGFGKNSESLETGGVGKILAKGTITN</sequence>
<reference evidence="2 3" key="1">
    <citation type="submission" date="2016-11" db="EMBL/GenBank/DDBJ databases">
        <title>The macronuclear genome of Stentor coeruleus: a giant cell with tiny introns.</title>
        <authorList>
            <person name="Slabodnick M."/>
            <person name="Ruby J.G."/>
            <person name="Reiff S.B."/>
            <person name="Swart E.C."/>
            <person name="Gosai S."/>
            <person name="Prabakaran S."/>
            <person name="Witkowska E."/>
            <person name="Larue G.E."/>
            <person name="Fisher S."/>
            <person name="Freeman R.M."/>
            <person name="Gunawardena J."/>
            <person name="Chu W."/>
            <person name="Stover N.A."/>
            <person name="Gregory B.D."/>
            <person name="Nowacki M."/>
            <person name="Derisi J."/>
            <person name="Roy S.W."/>
            <person name="Marshall W.F."/>
            <person name="Sood P."/>
        </authorList>
    </citation>
    <scope>NUCLEOTIDE SEQUENCE [LARGE SCALE GENOMIC DNA]</scope>
    <source>
        <strain evidence="2">WM001</strain>
    </source>
</reference>
<dbReference type="GO" id="GO:0006801">
    <property type="term" value="P:superoxide metabolic process"/>
    <property type="evidence" value="ECO:0007669"/>
    <property type="project" value="InterPro"/>
</dbReference>
<keyword evidence="3" id="KW-1185">Reference proteome</keyword>
<dbReference type="OrthoDB" id="427596at2759"/>
<dbReference type="EMBL" id="MPUH01000037">
    <property type="protein sequence ID" value="OMJ93751.1"/>
    <property type="molecule type" value="Genomic_DNA"/>
</dbReference>
<dbReference type="Proteomes" id="UP000187209">
    <property type="component" value="Unassembled WGS sequence"/>
</dbReference>
<evidence type="ECO:0000313" key="2">
    <source>
        <dbReference type="EMBL" id="OMJ93751.1"/>
    </source>
</evidence>
<evidence type="ECO:0000313" key="3">
    <source>
        <dbReference type="Proteomes" id="UP000187209"/>
    </source>
</evidence>